<dbReference type="HOGENOM" id="CLU_3224876_0_0_1"/>
<dbReference type="AlphaFoldDB" id="A7F896"/>
<organism evidence="1 2">
    <name type="scientific">Sclerotinia sclerotiorum (strain ATCC 18683 / 1980 / Ss-1)</name>
    <name type="common">White mold</name>
    <name type="synonym">Whetzelinia sclerotiorum</name>
    <dbReference type="NCBI Taxonomy" id="665079"/>
    <lineage>
        <taxon>Eukaryota</taxon>
        <taxon>Fungi</taxon>
        <taxon>Dikarya</taxon>
        <taxon>Ascomycota</taxon>
        <taxon>Pezizomycotina</taxon>
        <taxon>Leotiomycetes</taxon>
        <taxon>Helotiales</taxon>
        <taxon>Sclerotiniaceae</taxon>
        <taxon>Sclerotinia</taxon>
    </lineage>
</organism>
<dbReference type="RefSeq" id="XP_001585258.1">
    <property type="nucleotide sequence ID" value="XM_001585208.1"/>
</dbReference>
<proteinExistence type="predicted"/>
<dbReference type="KEGG" id="ssl:SS1G_13827"/>
<dbReference type="GeneID" id="5481320"/>
<keyword evidence="2" id="KW-1185">Reference proteome</keyword>
<sequence>MSSCTICSRGVSLLRTLQTLIRELEQVRRFWPLFPKGVLIDKES</sequence>
<evidence type="ECO:0000313" key="1">
    <source>
        <dbReference type="EMBL" id="EDN98967.1"/>
    </source>
</evidence>
<gene>
    <name evidence="1" type="ORF">SS1G_13827</name>
</gene>
<dbReference type="EMBL" id="CH476647">
    <property type="protein sequence ID" value="EDN98967.1"/>
    <property type="molecule type" value="Genomic_DNA"/>
</dbReference>
<dbReference type="Proteomes" id="UP000001312">
    <property type="component" value="Unassembled WGS sequence"/>
</dbReference>
<name>A7F896_SCLS1</name>
<dbReference type="InParanoid" id="A7F896"/>
<protein>
    <submittedName>
        <fullName evidence="1">Uncharacterized protein</fullName>
    </submittedName>
</protein>
<evidence type="ECO:0000313" key="2">
    <source>
        <dbReference type="Proteomes" id="UP000001312"/>
    </source>
</evidence>
<accession>A7F896</accession>
<reference evidence="2" key="1">
    <citation type="journal article" date="2011" name="PLoS Genet.">
        <title>Genomic analysis of the necrotrophic fungal pathogens Sclerotinia sclerotiorum and Botrytis cinerea.</title>
        <authorList>
            <person name="Amselem J."/>
            <person name="Cuomo C.A."/>
            <person name="van Kan J.A."/>
            <person name="Viaud M."/>
            <person name="Benito E.P."/>
            <person name="Couloux A."/>
            <person name="Coutinho P.M."/>
            <person name="de Vries R.P."/>
            <person name="Dyer P.S."/>
            <person name="Fillinger S."/>
            <person name="Fournier E."/>
            <person name="Gout L."/>
            <person name="Hahn M."/>
            <person name="Kohn L."/>
            <person name="Lapalu N."/>
            <person name="Plummer K.M."/>
            <person name="Pradier J.M."/>
            <person name="Quevillon E."/>
            <person name="Sharon A."/>
            <person name="Simon A."/>
            <person name="ten Have A."/>
            <person name="Tudzynski B."/>
            <person name="Tudzynski P."/>
            <person name="Wincker P."/>
            <person name="Andrew M."/>
            <person name="Anthouard V."/>
            <person name="Beever R.E."/>
            <person name="Beffa R."/>
            <person name="Benoit I."/>
            <person name="Bouzid O."/>
            <person name="Brault B."/>
            <person name="Chen Z."/>
            <person name="Choquer M."/>
            <person name="Collemare J."/>
            <person name="Cotton P."/>
            <person name="Danchin E.G."/>
            <person name="Da Silva C."/>
            <person name="Gautier A."/>
            <person name="Giraud C."/>
            <person name="Giraud T."/>
            <person name="Gonzalez C."/>
            <person name="Grossetete S."/>
            <person name="Guldener U."/>
            <person name="Henrissat B."/>
            <person name="Howlett B.J."/>
            <person name="Kodira C."/>
            <person name="Kretschmer M."/>
            <person name="Lappartient A."/>
            <person name="Leroch M."/>
            <person name="Levis C."/>
            <person name="Mauceli E."/>
            <person name="Neuveglise C."/>
            <person name="Oeser B."/>
            <person name="Pearson M."/>
            <person name="Poulain J."/>
            <person name="Poussereau N."/>
            <person name="Quesneville H."/>
            <person name="Rascle C."/>
            <person name="Schumacher J."/>
            <person name="Segurens B."/>
            <person name="Sexton A."/>
            <person name="Silva E."/>
            <person name="Sirven C."/>
            <person name="Soanes D.M."/>
            <person name="Talbot N.J."/>
            <person name="Templeton M."/>
            <person name="Yandava C."/>
            <person name="Yarden O."/>
            <person name="Zeng Q."/>
            <person name="Rollins J.A."/>
            <person name="Lebrun M.H."/>
            <person name="Dickman M."/>
        </authorList>
    </citation>
    <scope>NUCLEOTIDE SEQUENCE [LARGE SCALE GENOMIC DNA]</scope>
    <source>
        <strain evidence="2">ATCC 18683 / 1980 / Ss-1</strain>
    </source>
</reference>